<gene>
    <name evidence="10" type="ORF">SY83_04340</name>
</gene>
<dbReference type="GO" id="GO:0016887">
    <property type="term" value="F:ATP hydrolysis activity"/>
    <property type="evidence" value="ECO:0007669"/>
    <property type="project" value="InterPro"/>
</dbReference>
<dbReference type="GO" id="GO:0005886">
    <property type="term" value="C:plasma membrane"/>
    <property type="evidence" value="ECO:0007669"/>
    <property type="project" value="UniProtKB-SubCell"/>
</dbReference>
<keyword evidence="11" id="KW-1185">Reference proteome</keyword>
<comment type="similarity">
    <text evidence="2">Belongs to the ABC transporter superfamily.</text>
</comment>
<dbReference type="GO" id="GO:0005524">
    <property type="term" value="F:ATP binding"/>
    <property type="evidence" value="ECO:0007669"/>
    <property type="project" value="UniProtKB-KW"/>
</dbReference>
<dbReference type="PANTHER" id="PTHR43297:SF2">
    <property type="entry name" value="DIPEPTIDE TRANSPORT ATP-BINDING PROTEIN DPPD"/>
    <property type="match status" value="1"/>
</dbReference>
<feature type="domain" description="ABC transporter" evidence="9">
    <location>
        <begin position="6"/>
        <end position="257"/>
    </location>
</feature>
<dbReference type="PROSITE" id="PS50893">
    <property type="entry name" value="ABC_TRANSPORTER_2"/>
    <property type="match status" value="1"/>
</dbReference>
<evidence type="ECO:0000256" key="6">
    <source>
        <dbReference type="ARBA" id="ARBA00022840"/>
    </source>
</evidence>
<evidence type="ECO:0000259" key="9">
    <source>
        <dbReference type="PROSITE" id="PS50893"/>
    </source>
</evidence>
<dbReference type="Proteomes" id="UP000076927">
    <property type="component" value="Chromosome"/>
</dbReference>
<keyword evidence="5" id="KW-0547">Nucleotide-binding</keyword>
<dbReference type="PANTHER" id="PTHR43297">
    <property type="entry name" value="OLIGOPEPTIDE TRANSPORT ATP-BINDING PROTEIN APPD"/>
    <property type="match status" value="1"/>
</dbReference>
<comment type="subcellular location">
    <subcellularLocation>
        <location evidence="1">Cell membrane</location>
        <topology evidence="1">Peripheral membrane protein</topology>
    </subcellularLocation>
</comment>
<dbReference type="InterPro" id="IPR017871">
    <property type="entry name" value="ABC_transporter-like_CS"/>
</dbReference>
<evidence type="ECO:0000313" key="10">
    <source>
        <dbReference type="EMBL" id="ANE45656.1"/>
    </source>
</evidence>
<dbReference type="KEGG" id="pswu:SY83_04340"/>
<dbReference type="SUPFAM" id="SSF52540">
    <property type="entry name" value="P-loop containing nucleoside triphosphate hydrolases"/>
    <property type="match status" value="1"/>
</dbReference>
<sequence length="339" mass="37507">MGTNLLHIQDLHTHFVTDRGEIPAVDGVDLYIRQGEIVGVVGESGCGKSVTSLSIMQLIPKPPGKIAGGTILFKDEDLTKAKEKRMKSIRGNQISMIFQEPMTSLNPLLTIGEQIAETLRIHRKINKKQAMEQAVVMLKKVGIARADKIVKEYPHQLSGGMRQRVMIAIALCCEPELLIADEPTTALDVTIQAQILDLMKKLNEETGTAILMITHDLGVVAEICHRVVVMYAGKVVEEGTVSEIFTRPQHPYTQGLIRSIPKLSEDVKRLYSIPGNVPMPGTIREGCRFAPRCEYVMDRCRTELPELLATGGQSQGQGQAPTHSHRSRCWLNTEQEVAN</sequence>
<organism evidence="10 11">
    <name type="scientific">Paenibacillus swuensis</name>
    <dbReference type="NCBI Taxonomy" id="1178515"/>
    <lineage>
        <taxon>Bacteria</taxon>
        <taxon>Bacillati</taxon>
        <taxon>Bacillota</taxon>
        <taxon>Bacilli</taxon>
        <taxon>Bacillales</taxon>
        <taxon>Paenibacillaceae</taxon>
        <taxon>Paenibacillus</taxon>
    </lineage>
</organism>
<dbReference type="InterPro" id="IPR003593">
    <property type="entry name" value="AAA+_ATPase"/>
</dbReference>
<protein>
    <submittedName>
        <fullName evidence="10">Peptide ABC transporter ATP-binding protein</fullName>
    </submittedName>
</protein>
<evidence type="ECO:0000256" key="1">
    <source>
        <dbReference type="ARBA" id="ARBA00004202"/>
    </source>
</evidence>
<dbReference type="CDD" id="cd03257">
    <property type="entry name" value="ABC_NikE_OppD_transporters"/>
    <property type="match status" value="1"/>
</dbReference>
<evidence type="ECO:0000256" key="3">
    <source>
        <dbReference type="ARBA" id="ARBA00022448"/>
    </source>
</evidence>
<accession>A0A172TFE5</accession>
<feature type="compositionally biased region" description="Polar residues" evidence="8">
    <location>
        <begin position="330"/>
        <end position="339"/>
    </location>
</feature>
<dbReference type="SMART" id="SM00382">
    <property type="entry name" value="AAA"/>
    <property type="match status" value="1"/>
</dbReference>
<keyword evidence="6 10" id="KW-0067">ATP-binding</keyword>
<evidence type="ECO:0000256" key="7">
    <source>
        <dbReference type="ARBA" id="ARBA00023136"/>
    </source>
</evidence>
<evidence type="ECO:0000313" key="11">
    <source>
        <dbReference type="Proteomes" id="UP000076927"/>
    </source>
</evidence>
<keyword evidence="4" id="KW-1003">Cell membrane</keyword>
<evidence type="ECO:0000256" key="2">
    <source>
        <dbReference type="ARBA" id="ARBA00005417"/>
    </source>
</evidence>
<dbReference type="Gene3D" id="3.40.50.300">
    <property type="entry name" value="P-loop containing nucleotide triphosphate hydrolases"/>
    <property type="match status" value="1"/>
</dbReference>
<proteinExistence type="inferred from homology"/>
<dbReference type="GO" id="GO:0015833">
    <property type="term" value="P:peptide transport"/>
    <property type="evidence" value="ECO:0007669"/>
    <property type="project" value="InterPro"/>
</dbReference>
<dbReference type="EMBL" id="CP011388">
    <property type="protein sequence ID" value="ANE45656.1"/>
    <property type="molecule type" value="Genomic_DNA"/>
</dbReference>
<dbReference type="OrthoDB" id="9802264at2"/>
<evidence type="ECO:0000256" key="5">
    <source>
        <dbReference type="ARBA" id="ARBA00022741"/>
    </source>
</evidence>
<reference evidence="10 11" key="1">
    <citation type="submission" date="2015-01" db="EMBL/GenBank/DDBJ databases">
        <title>Paenibacillus swuensis/DY6/whole genome sequencing.</title>
        <authorList>
            <person name="Kim M.K."/>
            <person name="Srinivasan S."/>
            <person name="Lee J.-J."/>
        </authorList>
    </citation>
    <scope>NUCLEOTIDE SEQUENCE [LARGE SCALE GENOMIC DNA]</scope>
    <source>
        <strain evidence="10 11">DY6</strain>
    </source>
</reference>
<dbReference type="InterPro" id="IPR003439">
    <property type="entry name" value="ABC_transporter-like_ATP-bd"/>
</dbReference>
<dbReference type="NCBIfam" id="TIGR01727">
    <property type="entry name" value="oligo_HPY"/>
    <property type="match status" value="1"/>
</dbReference>
<dbReference type="Pfam" id="PF08352">
    <property type="entry name" value="oligo_HPY"/>
    <property type="match status" value="1"/>
</dbReference>
<evidence type="ECO:0000256" key="4">
    <source>
        <dbReference type="ARBA" id="ARBA00022475"/>
    </source>
</evidence>
<dbReference type="InterPro" id="IPR013563">
    <property type="entry name" value="Oligopep_ABC_C"/>
</dbReference>
<dbReference type="AlphaFoldDB" id="A0A172TFE5"/>
<dbReference type="STRING" id="1178515.SY83_04340"/>
<dbReference type="PROSITE" id="PS00211">
    <property type="entry name" value="ABC_TRANSPORTER_1"/>
    <property type="match status" value="1"/>
</dbReference>
<dbReference type="Pfam" id="PF00005">
    <property type="entry name" value="ABC_tran"/>
    <property type="match status" value="1"/>
</dbReference>
<dbReference type="FunFam" id="3.40.50.300:FF:000016">
    <property type="entry name" value="Oligopeptide ABC transporter ATP-binding component"/>
    <property type="match status" value="1"/>
</dbReference>
<keyword evidence="7" id="KW-0472">Membrane</keyword>
<dbReference type="PATRIC" id="fig|1178515.4.peg.871"/>
<feature type="region of interest" description="Disordered" evidence="8">
    <location>
        <begin position="311"/>
        <end position="339"/>
    </location>
</feature>
<name>A0A172TFE5_9BACL</name>
<dbReference type="RefSeq" id="WP_068604583.1">
    <property type="nucleotide sequence ID" value="NZ_CP011388.1"/>
</dbReference>
<dbReference type="InterPro" id="IPR050388">
    <property type="entry name" value="ABC_Ni/Peptide_Import"/>
</dbReference>
<evidence type="ECO:0000256" key="8">
    <source>
        <dbReference type="SAM" id="MobiDB-lite"/>
    </source>
</evidence>
<keyword evidence="3" id="KW-0813">Transport</keyword>
<dbReference type="InterPro" id="IPR027417">
    <property type="entry name" value="P-loop_NTPase"/>
</dbReference>